<dbReference type="EMBL" id="WBVO01000003">
    <property type="protein sequence ID" value="KAB2813758.1"/>
    <property type="molecule type" value="Genomic_DNA"/>
</dbReference>
<evidence type="ECO:0000256" key="1">
    <source>
        <dbReference type="ARBA" id="ARBA00022729"/>
    </source>
</evidence>
<reference evidence="4 5" key="1">
    <citation type="submission" date="2019-09" db="EMBL/GenBank/DDBJ databases">
        <title>Genomes of family Cryomorphaceae.</title>
        <authorList>
            <person name="Bowman J.P."/>
        </authorList>
    </citation>
    <scope>NUCLEOTIDE SEQUENCE [LARGE SCALE GENOMIC DNA]</scope>
    <source>
        <strain evidence="4 5">LMG 25704</strain>
    </source>
</reference>
<dbReference type="InterPro" id="IPR026444">
    <property type="entry name" value="Secre_tail"/>
</dbReference>
<dbReference type="AlphaFoldDB" id="A0A6N6RJE1"/>
<keyword evidence="5" id="KW-1185">Reference proteome</keyword>
<feature type="domain" description="Secretion system C-terminal sorting" evidence="3">
    <location>
        <begin position="160"/>
        <end position="232"/>
    </location>
</feature>
<proteinExistence type="predicted"/>
<protein>
    <submittedName>
        <fullName evidence="4">T9SS type A sorting domain-containing protein</fullName>
    </submittedName>
</protein>
<feature type="signal peptide" evidence="2">
    <location>
        <begin position="1"/>
        <end position="21"/>
    </location>
</feature>
<keyword evidence="1 2" id="KW-0732">Signal</keyword>
<sequence>MKKLYTLILATLLVFGGKLGAQTLELTQYDETTNANSTYLHEVKAHVTVTNNGAEATYHVARIDNGYSSIADSNYFCWDLCYGVGTDSSNFGGVTIPAGGRNTDFYIGVYVRGNNVSGNDSLVYRFYNTADPSDYLDVTFQVNVSPTISTIEVEAKDVNVYPNPASDFINISLQNMSEGTVRLVNLAGVTVKSQSFSGLTDMRMDVRELPAGVYMLQTISSGNLQDTQRIVISR</sequence>
<evidence type="ECO:0000313" key="5">
    <source>
        <dbReference type="Proteomes" id="UP000468650"/>
    </source>
</evidence>
<comment type="caution">
    <text evidence="4">The sequence shown here is derived from an EMBL/GenBank/DDBJ whole genome shotgun (WGS) entry which is preliminary data.</text>
</comment>
<gene>
    <name evidence="4" type="ORF">F8C67_06255</name>
</gene>
<dbReference type="Pfam" id="PF18962">
    <property type="entry name" value="Por_Secre_tail"/>
    <property type="match status" value="1"/>
</dbReference>
<feature type="chain" id="PRO_5026697165" evidence="2">
    <location>
        <begin position="22"/>
        <end position="234"/>
    </location>
</feature>
<organism evidence="4 5">
    <name type="scientific">Phaeocystidibacter luteus</name>
    <dbReference type="NCBI Taxonomy" id="911197"/>
    <lineage>
        <taxon>Bacteria</taxon>
        <taxon>Pseudomonadati</taxon>
        <taxon>Bacteroidota</taxon>
        <taxon>Flavobacteriia</taxon>
        <taxon>Flavobacteriales</taxon>
        <taxon>Phaeocystidibacteraceae</taxon>
        <taxon>Phaeocystidibacter</taxon>
    </lineage>
</organism>
<dbReference type="OrthoDB" id="1182309at2"/>
<dbReference type="NCBIfam" id="TIGR04183">
    <property type="entry name" value="Por_Secre_tail"/>
    <property type="match status" value="1"/>
</dbReference>
<name>A0A6N6RJE1_9FLAO</name>
<evidence type="ECO:0000256" key="2">
    <source>
        <dbReference type="SAM" id="SignalP"/>
    </source>
</evidence>
<evidence type="ECO:0000259" key="3">
    <source>
        <dbReference type="Pfam" id="PF18962"/>
    </source>
</evidence>
<accession>A0A6N6RJE1</accession>
<dbReference type="Proteomes" id="UP000468650">
    <property type="component" value="Unassembled WGS sequence"/>
</dbReference>
<dbReference type="RefSeq" id="WP_151666960.1">
    <property type="nucleotide sequence ID" value="NZ_WBVO01000003.1"/>
</dbReference>
<evidence type="ECO:0000313" key="4">
    <source>
        <dbReference type="EMBL" id="KAB2813758.1"/>
    </source>
</evidence>